<evidence type="ECO:0000313" key="1">
    <source>
        <dbReference type="EMBL" id="WOC32145.1"/>
    </source>
</evidence>
<name>A0AA97H1W0_9FIRM</name>
<dbReference type="RefSeq" id="WP_275844204.1">
    <property type="nucleotide sequence ID" value="NZ_CP135996.1"/>
</dbReference>
<organism evidence="1 2">
    <name type="scientific">Caproicibacterium argilliputei</name>
    <dbReference type="NCBI Taxonomy" id="3030016"/>
    <lineage>
        <taxon>Bacteria</taxon>
        <taxon>Bacillati</taxon>
        <taxon>Bacillota</taxon>
        <taxon>Clostridia</taxon>
        <taxon>Eubacteriales</taxon>
        <taxon>Oscillospiraceae</taxon>
        <taxon>Caproicibacterium</taxon>
    </lineage>
</organism>
<keyword evidence="2" id="KW-1185">Reference proteome</keyword>
<evidence type="ECO:0000313" key="2">
    <source>
        <dbReference type="Proteomes" id="UP001300604"/>
    </source>
</evidence>
<sequence length="188" mass="20865">MKPLESMLLQMKPLGLYDLGKDGSLVRAELSACADALQLAYDGLLELEREAYFASAQDWGFSGKCAWLGIADGGEHRRTAGLALLRIRPDSFTRADFLQAAEALGLGGPLYECFAQRQVLLCPSVPPDDREFAARMLRRLLPAHLTVRADLRGKDASWAALDAQAQNWTQYDAQAETWGEREKDVVFF</sequence>
<dbReference type="Proteomes" id="UP001300604">
    <property type="component" value="Chromosome"/>
</dbReference>
<dbReference type="EMBL" id="CP135996">
    <property type="protein sequence ID" value="WOC32145.1"/>
    <property type="molecule type" value="Genomic_DNA"/>
</dbReference>
<protein>
    <submittedName>
        <fullName evidence="1">Uncharacterized protein</fullName>
    </submittedName>
</protein>
<gene>
    <name evidence="1" type="ORF">PXC00_13295</name>
</gene>
<reference evidence="1" key="2">
    <citation type="submission" date="2024-06" db="EMBL/GenBank/DDBJ databases">
        <title>Caproicibacterium argilliputei sp. nov, a novel caproic acid producing anaerobic bacterium isolated from pit mud.</title>
        <authorList>
            <person name="Xia S."/>
        </authorList>
    </citation>
    <scope>NUCLEOTIDE SEQUENCE</scope>
    <source>
        <strain evidence="1">ZCY20-5</strain>
    </source>
</reference>
<accession>A0AA97H1W0</accession>
<dbReference type="KEGG" id="carl:PXC00_13295"/>
<dbReference type="AlphaFoldDB" id="A0AA97H1W0"/>
<proteinExistence type="predicted"/>
<reference evidence="1" key="1">
    <citation type="submission" date="2023-09" db="EMBL/GenBank/DDBJ databases">
        <authorList>
            <person name="Zeng C."/>
        </authorList>
    </citation>
    <scope>NUCLEOTIDE SEQUENCE</scope>
    <source>
        <strain evidence="1">ZCY20-5</strain>
    </source>
</reference>